<comment type="caution">
    <text evidence="2">The sequence shown here is derived from an EMBL/GenBank/DDBJ whole genome shotgun (WGS) entry which is preliminary data.</text>
</comment>
<evidence type="ECO:0000313" key="3">
    <source>
        <dbReference type="Proteomes" id="UP001431783"/>
    </source>
</evidence>
<sequence length="75" mass="8587">DDAKICVDKLSWLLINKILGCCNLGVFQMAPVPVNDRLGRYETALRQSDKEVRTKADTRHSKAQAWRSNTRARKE</sequence>
<gene>
    <name evidence="2" type="ORF">WA026_007356</name>
</gene>
<accession>A0AAW1UPP0</accession>
<keyword evidence="3" id="KW-1185">Reference proteome</keyword>
<reference evidence="2 3" key="1">
    <citation type="submission" date="2023-03" db="EMBL/GenBank/DDBJ databases">
        <title>Genome insight into feeding habits of ladybird beetles.</title>
        <authorList>
            <person name="Li H.-S."/>
            <person name="Huang Y.-H."/>
            <person name="Pang H."/>
        </authorList>
    </citation>
    <scope>NUCLEOTIDE SEQUENCE [LARGE SCALE GENOMIC DNA]</scope>
    <source>
        <strain evidence="2">SYSU_2023b</strain>
        <tissue evidence="2">Whole body</tissue>
    </source>
</reference>
<dbReference type="AlphaFoldDB" id="A0AAW1UPP0"/>
<evidence type="ECO:0000256" key="1">
    <source>
        <dbReference type="SAM" id="MobiDB-lite"/>
    </source>
</evidence>
<organism evidence="2 3">
    <name type="scientific">Henosepilachna vigintioctopunctata</name>
    <dbReference type="NCBI Taxonomy" id="420089"/>
    <lineage>
        <taxon>Eukaryota</taxon>
        <taxon>Metazoa</taxon>
        <taxon>Ecdysozoa</taxon>
        <taxon>Arthropoda</taxon>
        <taxon>Hexapoda</taxon>
        <taxon>Insecta</taxon>
        <taxon>Pterygota</taxon>
        <taxon>Neoptera</taxon>
        <taxon>Endopterygota</taxon>
        <taxon>Coleoptera</taxon>
        <taxon>Polyphaga</taxon>
        <taxon>Cucujiformia</taxon>
        <taxon>Coccinelloidea</taxon>
        <taxon>Coccinellidae</taxon>
        <taxon>Epilachninae</taxon>
        <taxon>Epilachnini</taxon>
        <taxon>Henosepilachna</taxon>
    </lineage>
</organism>
<feature type="non-terminal residue" evidence="2">
    <location>
        <position position="1"/>
    </location>
</feature>
<name>A0AAW1UPP0_9CUCU</name>
<feature type="region of interest" description="Disordered" evidence="1">
    <location>
        <begin position="49"/>
        <end position="75"/>
    </location>
</feature>
<feature type="compositionally biased region" description="Basic and acidic residues" evidence="1">
    <location>
        <begin position="49"/>
        <end position="60"/>
    </location>
</feature>
<evidence type="ECO:0000313" key="2">
    <source>
        <dbReference type="EMBL" id="KAK9884515.1"/>
    </source>
</evidence>
<dbReference type="EMBL" id="JARQZJ010000093">
    <property type="protein sequence ID" value="KAK9884515.1"/>
    <property type="molecule type" value="Genomic_DNA"/>
</dbReference>
<proteinExistence type="predicted"/>
<dbReference type="Proteomes" id="UP001431783">
    <property type="component" value="Unassembled WGS sequence"/>
</dbReference>
<protein>
    <submittedName>
        <fullName evidence="2">Uncharacterized protein</fullName>
    </submittedName>
</protein>